<dbReference type="OrthoDB" id="434695at2759"/>
<name>A0A9P8PQR8_9ASCO</name>
<evidence type="ECO:0000313" key="2">
    <source>
        <dbReference type="Proteomes" id="UP000769528"/>
    </source>
</evidence>
<proteinExistence type="predicted"/>
<comment type="caution">
    <text evidence="1">The sequence shown here is derived from an EMBL/GenBank/DDBJ whole genome shotgun (WGS) entry which is preliminary data.</text>
</comment>
<dbReference type="Pfam" id="PF09295">
    <property type="entry name" value="ChAPs"/>
    <property type="match status" value="1"/>
</dbReference>
<reference evidence="1" key="1">
    <citation type="journal article" date="2021" name="Open Biol.">
        <title>Shared evolutionary footprints suggest mitochondrial oxidative damage underlies multiple complex I losses in fungi.</title>
        <authorList>
            <person name="Schikora-Tamarit M.A."/>
            <person name="Marcet-Houben M."/>
            <person name="Nosek J."/>
            <person name="Gabaldon T."/>
        </authorList>
    </citation>
    <scope>NUCLEOTIDE SEQUENCE</scope>
    <source>
        <strain evidence="1">CBS6341</strain>
    </source>
</reference>
<dbReference type="PANTHER" id="PTHR31975">
    <property type="entry name" value="BUD SITE SELECTION PROTEIN 7-RELATED"/>
    <property type="match status" value="1"/>
</dbReference>
<reference evidence="1" key="2">
    <citation type="submission" date="2021-01" db="EMBL/GenBank/DDBJ databases">
        <authorList>
            <person name="Schikora-Tamarit M.A."/>
        </authorList>
    </citation>
    <scope>NUCLEOTIDE SEQUENCE</scope>
    <source>
        <strain evidence="1">CBS6341</strain>
    </source>
</reference>
<dbReference type="Proteomes" id="UP000769528">
    <property type="component" value="Unassembled WGS sequence"/>
</dbReference>
<evidence type="ECO:0000313" key="1">
    <source>
        <dbReference type="EMBL" id="KAH3675840.1"/>
    </source>
</evidence>
<keyword evidence="2" id="KW-1185">Reference proteome</keyword>
<dbReference type="InterPro" id="IPR011990">
    <property type="entry name" value="TPR-like_helical_dom_sf"/>
</dbReference>
<gene>
    <name evidence="1" type="ORF">WICMUC_002486</name>
</gene>
<dbReference type="AlphaFoldDB" id="A0A9P8PQR8"/>
<dbReference type="PANTHER" id="PTHR31975:SF1">
    <property type="entry name" value="BUD SITE SELECTION PROTEIN 7-RELATED"/>
    <property type="match status" value="1"/>
</dbReference>
<organism evidence="1 2">
    <name type="scientific">Wickerhamomyces mucosus</name>
    <dbReference type="NCBI Taxonomy" id="1378264"/>
    <lineage>
        <taxon>Eukaryota</taxon>
        <taxon>Fungi</taxon>
        <taxon>Dikarya</taxon>
        <taxon>Ascomycota</taxon>
        <taxon>Saccharomycotina</taxon>
        <taxon>Saccharomycetes</taxon>
        <taxon>Phaffomycetales</taxon>
        <taxon>Wickerhamomycetaceae</taxon>
        <taxon>Wickerhamomyces</taxon>
    </lineage>
</organism>
<sequence>MITTQGSIPEETTVGDAINERSKQLRTFQELGPQDLVSLIKEANGAKGQEVNNSSSSSVAAQLNQIAGIISSSPQTWFGKVKHFKVTKAIYASYDAFSKIDVIVVVNIPGAVQYRIQDQFGNEIVENDRIWLEVFASSIARALLGSEEDDEQVNSLVESRHLNPLTSVEVAKQFFDAFEVLFKDGPKLGAVSEVQSATLVTNYFVDAFLKAVELTNLYDYALDILHRLRKEHEIAISLIVKVLFLKNQEIKAIQYIHSGLKINPRDPYLLVLQSEFLVRRGELDLALESAIHAVNSSPSDFFAWVNLSKVYLESGNIEKSLLTLNASPMAAYKEKSHLKRIINVSTNDLHLPQPVDVKIDDVYDLDSKIVQKEHSDSDQALLNLQAANLKSTFASAYGILTDIVHRIGWENLLKIRAQIFVMEEEYRTKSSSESIHKQSNSEDQENSTTSFALDNSFRKKRLCERWLDNLFLILYDDLRIYTLWQGEIIQFEAQNTTYHKTSLEWEHLGMCSFRLHHYKEASIAFNLALAQRFAPTSTRNLLKYYQSEVESLVNKQQKLQNVAQNGSNGNTPAESSHQITRKINNLDEKIIECIIKLSAWNHRWYSEFAPYLLVALKKVVARQGLVKIESEIKVFYGDETGASDLLNYSFDFLRTFQVDGYDN</sequence>
<dbReference type="EMBL" id="JAEUBF010000698">
    <property type="protein sequence ID" value="KAH3675840.1"/>
    <property type="molecule type" value="Genomic_DNA"/>
</dbReference>
<dbReference type="Gene3D" id="1.25.40.10">
    <property type="entry name" value="Tetratricopeptide repeat domain"/>
    <property type="match status" value="1"/>
</dbReference>
<dbReference type="GO" id="GO:0034044">
    <property type="term" value="C:exomer complex"/>
    <property type="evidence" value="ECO:0007669"/>
    <property type="project" value="UniProtKB-ARBA"/>
</dbReference>
<accession>A0A9P8PQR8</accession>
<dbReference type="InterPro" id="IPR015374">
    <property type="entry name" value="ChAPs"/>
</dbReference>
<dbReference type="GO" id="GO:0006893">
    <property type="term" value="P:Golgi to plasma membrane transport"/>
    <property type="evidence" value="ECO:0007669"/>
    <property type="project" value="TreeGrafter"/>
</dbReference>
<protein>
    <submittedName>
        <fullName evidence="1">Uncharacterized protein</fullName>
    </submittedName>
</protein>
<dbReference type="SUPFAM" id="SSF48452">
    <property type="entry name" value="TPR-like"/>
    <property type="match status" value="1"/>
</dbReference>